<evidence type="ECO:0000256" key="2">
    <source>
        <dbReference type="ARBA" id="ARBA00022691"/>
    </source>
</evidence>
<dbReference type="Pfam" id="PF13847">
    <property type="entry name" value="Methyltransf_31"/>
    <property type="match status" value="1"/>
</dbReference>
<keyword evidence="11" id="KW-1185">Reference proteome</keyword>
<comment type="similarity">
    <text evidence="3">Belongs to the methyltransferase superfamily. Arsenite methyltransferase family.</text>
</comment>
<accession>A0A1I1NHY0</accession>
<evidence type="ECO:0000313" key="10">
    <source>
        <dbReference type="EMBL" id="SFC93350.1"/>
    </source>
</evidence>
<keyword evidence="10" id="KW-0489">Methyltransferase</keyword>
<dbReference type="EMBL" id="FOLM01000007">
    <property type="protein sequence ID" value="SFC93350.1"/>
    <property type="molecule type" value="Genomic_DNA"/>
</dbReference>
<dbReference type="InterPro" id="IPR029063">
    <property type="entry name" value="SAM-dependent_MTases_sf"/>
</dbReference>
<dbReference type="Gene3D" id="3.40.50.150">
    <property type="entry name" value="Vaccinia Virus protein VP39"/>
    <property type="match status" value="1"/>
</dbReference>
<evidence type="ECO:0000256" key="3">
    <source>
        <dbReference type="ARBA" id="ARBA00034487"/>
    </source>
</evidence>
<name>A0A1I1NHY0_9ACTN</name>
<dbReference type="AlphaFoldDB" id="A0A1I1NHY0"/>
<evidence type="ECO:0000256" key="4">
    <source>
        <dbReference type="ARBA" id="ARBA00034521"/>
    </source>
</evidence>
<dbReference type="PANTHER" id="PTHR43675">
    <property type="entry name" value="ARSENITE METHYLTRANSFERASE"/>
    <property type="match status" value="1"/>
</dbReference>
<protein>
    <recommendedName>
        <fullName evidence="5">Arsenite methyltransferase</fullName>
        <ecNumber evidence="4">2.1.1.137</ecNumber>
    </recommendedName>
</protein>
<feature type="domain" description="Methyltransferase" evidence="9">
    <location>
        <begin position="65"/>
        <end position="217"/>
    </location>
</feature>
<dbReference type="STRING" id="910347.SAMN05421773_107257"/>
<dbReference type="EC" id="2.1.1.137" evidence="4"/>
<gene>
    <name evidence="10" type="ORF">SAMN05421773_107257</name>
</gene>
<dbReference type="InterPro" id="IPR026669">
    <property type="entry name" value="Arsenite_MeTrfase-like"/>
</dbReference>
<dbReference type="CDD" id="cd02440">
    <property type="entry name" value="AdoMet_MTases"/>
    <property type="match status" value="1"/>
</dbReference>
<sequence>MPNSIEESVKDYYGRVLQSSADLQTSACCTAQAPPRHIAEALREVHEEVKDRFYGCGSPIPPALDGATVLDLGCGSGRDCYVLSQLVGPAGRVIGVDMTEAQLAVARRHLDFHAERFGFANVEFHQGYIEDLASVGIEEASVDVVVSNCVLNLSPDKPRVFAEIFRVLKPGGELYFSDVFADRRIPPALLQDPVLVGECLSGALYTEDFRRVLAAAGCADARVVSRAPVTLAGPEIEQKIGFVGFSSLTIRALNLPLEDRCEDYGQVAVYRGTVPTAAHAFELDDHHIFPVGKPVLVCGNTADILSGSRYAEHFDIIGDKTMHHGLFPCGPAGATAPGAAGTAGDSCC</sequence>
<evidence type="ECO:0000259" key="9">
    <source>
        <dbReference type="Pfam" id="PF13847"/>
    </source>
</evidence>
<evidence type="ECO:0000256" key="8">
    <source>
        <dbReference type="ARBA" id="ARBA00048428"/>
    </source>
</evidence>
<dbReference type="Proteomes" id="UP000199207">
    <property type="component" value="Unassembled WGS sequence"/>
</dbReference>
<dbReference type="GO" id="GO:0032259">
    <property type="term" value="P:methylation"/>
    <property type="evidence" value="ECO:0007669"/>
    <property type="project" value="UniProtKB-KW"/>
</dbReference>
<evidence type="ECO:0000256" key="6">
    <source>
        <dbReference type="ARBA" id="ARBA00047941"/>
    </source>
</evidence>
<dbReference type="RefSeq" id="WP_093839352.1">
    <property type="nucleotide sequence ID" value="NZ_FOLM01000007.1"/>
</dbReference>
<dbReference type="Gene3D" id="3.40.5.100">
    <property type="match status" value="1"/>
</dbReference>
<dbReference type="OrthoDB" id="9805171at2"/>
<keyword evidence="2" id="KW-0949">S-adenosyl-L-methionine</keyword>
<dbReference type="PANTHER" id="PTHR43675:SF8">
    <property type="entry name" value="ARSENITE METHYLTRANSFERASE"/>
    <property type="match status" value="1"/>
</dbReference>
<keyword evidence="1 10" id="KW-0808">Transferase</keyword>
<proteinExistence type="inferred from homology"/>
<evidence type="ECO:0000313" key="11">
    <source>
        <dbReference type="Proteomes" id="UP000199207"/>
    </source>
</evidence>
<comment type="catalytic activity">
    <reaction evidence="7">
        <text>arsenic triglutathione + 2 [thioredoxin]-dithiol + 2 S-adenosyl-L-methionine + H2O = dimethylarsinous acid + 2 [thioredoxin]-disulfide + 3 glutathione + 2 S-adenosyl-L-homocysteine + 2 H(+)</text>
        <dbReference type="Rhea" id="RHEA:69464"/>
        <dbReference type="Rhea" id="RHEA-COMP:10698"/>
        <dbReference type="Rhea" id="RHEA-COMP:10700"/>
        <dbReference type="ChEBI" id="CHEBI:15377"/>
        <dbReference type="ChEBI" id="CHEBI:15378"/>
        <dbReference type="ChEBI" id="CHEBI:23808"/>
        <dbReference type="ChEBI" id="CHEBI:29950"/>
        <dbReference type="ChEBI" id="CHEBI:50058"/>
        <dbReference type="ChEBI" id="CHEBI:57856"/>
        <dbReference type="ChEBI" id="CHEBI:57925"/>
        <dbReference type="ChEBI" id="CHEBI:59789"/>
        <dbReference type="ChEBI" id="CHEBI:183640"/>
        <dbReference type="EC" id="2.1.1.137"/>
    </reaction>
</comment>
<evidence type="ECO:0000256" key="1">
    <source>
        <dbReference type="ARBA" id="ARBA00022679"/>
    </source>
</evidence>
<dbReference type="GO" id="GO:0030791">
    <property type="term" value="F:arsenite methyltransferase activity"/>
    <property type="evidence" value="ECO:0007669"/>
    <property type="project" value="UniProtKB-EC"/>
</dbReference>
<evidence type="ECO:0000256" key="5">
    <source>
        <dbReference type="ARBA" id="ARBA00034545"/>
    </source>
</evidence>
<reference evidence="10 11" key="1">
    <citation type="submission" date="2016-10" db="EMBL/GenBank/DDBJ databases">
        <authorList>
            <person name="de Groot N.N."/>
        </authorList>
    </citation>
    <scope>NUCLEOTIDE SEQUENCE [LARGE SCALE GENOMIC DNA]</scope>
    <source>
        <strain evidence="10 11">CGMCC 4.5739</strain>
    </source>
</reference>
<organism evidence="10 11">
    <name type="scientific">Streptomyces aidingensis</name>
    <dbReference type="NCBI Taxonomy" id="910347"/>
    <lineage>
        <taxon>Bacteria</taxon>
        <taxon>Bacillati</taxon>
        <taxon>Actinomycetota</taxon>
        <taxon>Actinomycetes</taxon>
        <taxon>Kitasatosporales</taxon>
        <taxon>Streptomycetaceae</taxon>
        <taxon>Streptomyces</taxon>
    </lineage>
</organism>
<comment type="catalytic activity">
    <reaction evidence="6">
        <text>arsenic triglutathione + [thioredoxin]-dithiol + S-adenosyl-L-methionine + 2 H2O = methylarsonous acid + [thioredoxin]-disulfide + 3 glutathione + S-adenosyl-L-homocysteine + H(+)</text>
        <dbReference type="Rhea" id="RHEA:69460"/>
        <dbReference type="Rhea" id="RHEA-COMP:10698"/>
        <dbReference type="Rhea" id="RHEA-COMP:10700"/>
        <dbReference type="ChEBI" id="CHEBI:15377"/>
        <dbReference type="ChEBI" id="CHEBI:15378"/>
        <dbReference type="ChEBI" id="CHEBI:17826"/>
        <dbReference type="ChEBI" id="CHEBI:29950"/>
        <dbReference type="ChEBI" id="CHEBI:50058"/>
        <dbReference type="ChEBI" id="CHEBI:57856"/>
        <dbReference type="ChEBI" id="CHEBI:57925"/>
        <dbReference type="ChEBI" id="CHEBI:59789"/>
        <dbReference type="ChEBI" id="CHEBI:183640"/>
        <dbReference type="EC" id="2.1.1.137"/>
    </reaction>
</comment>
<dbReference type="SUPFAM" id="SSF53335">
    <property type="entry name" value="S-adenosyl-L-methionine-dependent methyltransferases"/>
    <property type="match status" value="1"/>
</dbReference>
<evidence type="ECO:0000256" key="7">
    <source>
        <dbReference type="ARBA" id="ARBA00047943"/>
    </source>
</evidence>
<dbReference type="InterPro" id="IPR025714">
    <property type="entry name" value="Methyltranfer_dom"/>
</dbReference>
<comment type="catalytic activity">
    <reaction evidence="8">
        <text>arsenic triglutathione + 3 [thioredoxin]-dithiol + 3 S-adenosyl-L-methionine = trimethylarsine + 3 [thioredoxin]-disulfide + 3 glutathione + 3 S-adenosyl-L-homocysteine + 3 H(+)</text>
        <dbReference type="Rhea" id="RHEA:69432"/>
        <dbReference type="Rhea" id="RHEA-COMP:10698"/>
        <dbReference type="Rhea" id="RHEA-COMP:10700"/>
        <dbReference type="ChEBI" id="CHEBI:15378"/>
        <dbReference type="ChEBI" id="CHEBI:27130"/>
        <dbReference type="ChEBI" id="CHEBI:29950"/>
        <dbReference type="ChEBI" id="CHEBI:50058"/>
        <dbReference type="ChEBI" id="CHEBI:57856"/>
        <dbReference type="ChEBI" id="CHEBI:57925"/>
        <dbReference type="ChEBI" id="CHEBI:59789"/>
        <dbReference type="ChEBI" id="CHEBI:183640"/>
        <dbReference type="EC" id="2.1.1.137"/>
    </reaction>
</comment>